<dbReference type="Pfam" id="PF12802">
    <property type="entry name" value="MarR_2"/>
    <property type="match status" value="1"/>
</dbReference>
<dbReference type="InterPro" id="IPR036388">
    <property type="entry name" value="WH-like_DNA-bd_sf"/>
</dbReference>
<comment type="caution">
    <text evidence="2">The sequence shown here is derived from an EMBL/GenBank/DDBJ whole genome shotgun (WGS) entry which is preliminary data.</text>
</comment>
<reference evidence="2 3" key="1">
    <citation type="submission" date="2024-09" db="EMBL/GenBank/DDBJ databases">
        <authorList>
            <person name="Sun Q."/>
            <person name="Mori K."/>
        </authorList>
    </citation>
    <scope>NUCLEOTIDE SEQUENCE [LARGE SCALE GENOMIC DNA]</scope>
    <source>
        <strain evidence="2 3">TBRC 0563</strain>
    </source>
</reference>
<dbReference type="EMBL" id="JBHLZP010000332">
    <property type="protein sequence ID" value="MFB9836994.1"/>
    <property type="molecule type" value="Genomic_DNA"/>
</dbReference>
<dbReference type="InterPro" id="IPR036390">
    <property type="entry name" value="WH_DNA-bd_sf"/>
</dbReference>
<evidence type="ECO:0000313" key="3">
    <source>
        <dbReference type="Proteomes" id="UP001589627"/>
    </source>
</evidence>
<protein>
    <submittedName>
        <fullName evidence="2">MarR family transcriptional regulator</fullName>
    </submittedName>
</protein>
<dbReference type="InterPro" id="IPR000835">
    <property type="entry name" value="HTH_MarR-typ"/>
</dbReference>
<dbReference type="RefSeq" id="WP_378209779.1">
    <property type="nucleotide sequence ID" value="NZ_JBHLZP010000332.1"/>
</dbReference>
<gene>
    <name evidence="2" type="ORF">ACFFNX_32960</name>
</gene>
<sequence>MPGSQTSLREANQRRVIQAVREFGAPTQADIARSTGLSRATVSNIVRELTAGGLLVVTPTSAGGRRARAVSLA</sequence>
<proteinExistence type="predicted"/>
<feature type="domain" description="HTH marR-type" evidence="1">
    <location>
        <begin position="12"/>
        <end position="66"/>
    </location>
</feature>
<dbReference type="SUPFAM" id="SSF46785">
    <property type="entry name" value="Winged helix' DNA-binding domain"/>
    <property type="match status" value="1"/>
</dbReference>
<feature type="non-terminal residue" evidence="2">
    <location>
        <position position="73"/>
    </location>
</feature>
<keyword evidence="3" id="KW-1185">Reference proteome</keyword>
<evidence type="ECO:0000259" key="1">
    <source>
        <dbReference type="Pfam" id="PF12802"/>
    </source>
</evidence>
<dbReference type="Proteomes" id="UP001589627">
    <property type="component" value="Unassembled WGS sequence"/>
</dbReference>
<accession>A0ABV5YPM2</accession>
<organism evidence="2 3">
    <name type="scientific">Actinoallomurus acaciae</name>
    <dbReference type="NCBI Taxonomy" id="502577"/>
    <lineage>
        <taxon>Bacteria</taxon>
        <taxon>Bacillati</taxon>
        <taxon>Actinomycetota</taxon>
        <taxon>Actinomycetes</taxon>
        <taxon>Streptosporangiales</taxon>
        <taxon>Thermomonosporaceae</taxon>
        <taxon>Actinoallomurus</taxon>
    </lineage>
</organism>
<evidence type="ECO:0000313" key="2">
    <source>
        <dbReference type="EMBL" id="MFB9836994.1"/>
    </source>
</evidence>
<name>A0ABV5YPM2_9ACTN</name>
<dbReference type="Gene3D" id="1.10.10.10">
    <property type="entry name" value="Winged helix-like DNA-binding domain superfamily/Winged helix DNA-binding domain"/>
    <property type="match status" value="1"/>
</dbReference>